<evidence type="ECO:0000313" key="9">
    <source>
        <dbReference type="Proteomes" id="UP000199213"/>
    </source>
</evidence>
<dbReference type="AlphaFoldDB" id="A0A1G8Y0W4"/>
<dbReference type="InterPro" id="IPR001365">
    <property type="entry name" value="A_deaminase_dom"/>
</dbReference>
<comment type="similarity">
    <text evidence="2">Belongs to the metallo-dependent hydrolases superfamily. Adenosine and AMP deaminases family.</text>
</comment>
<dbReference type="PANTHER" id="PTHR43114">
    <property type="entry name" value="ADENINE DEAMINASE"/>
    <property type="match status" value="1"/>
</dbReference>
<evidence type="ECO:0000256" key="3">
    <source>
        <dbReference type="ARBA" id="ARBA00022723"/>
    </source>
</evidence>
<dbReference type="InterPro" id="IPR001509">
    <property type="entry name" value="Epimerase_deHydtase"/>
</dbReference>
<feature type="domain" description="NAD-dependent epimerase/dehydratase" evidence="7">
    <location>
        <begin position="435"/>
        <end position="644"/>
    </location>
</feature>
<feature type="domain" description="Adenosine deaminase" evidence="6">
    <location>
        <begin position="140"/>
        <end position="396"/>
    </location>
</feature>
<dbReference type="PANTHER" id="PTHR43114:SF6">
    <property type="entry name" value="ADENINE DEAMINASE"/>
    <property type="match status" value="1"/>
</dbReference>
<keyword evidence="5" id="KW-0862">Zinc</keyword>
<evidence type="ECO:0000259" key="6">
    <source>
        <dbReference type="Pfam" id="PF00962"/>
    </source>
</evidence>
<protein>
    <submittedName>
        <fullName evidence="8">Adenosine deaminase</fullName>
    </submittedName>
</protein>
<dbReference type="GO" id="GO:0046872">
    <property type="term" value="F:metal ion binding"/>
    <property type="evidence" value="ECO:0007669"/>
    <property type="project" value="UniProtKB-KW"/>
</dbReference>
<keyword evidence="3" id="KW-0479">Metal-binding</keyword>
<comment type="cofactor">
    <cofactor evidence="1">
        <name>Zn(2+)</name>
        <dbReference type="ChEBI" id="CHEBI:29105"/>
    </cofactor>
</comment>
<dbReference type="GO" id="GO:0016814">
    <property type="term" value="F:hydrolase activity, acting on carbon-nitrogen (but not peptide) bonds, in cyclic amidines"/>
    <property type="evidence" value="ECO:0007669"/>
    <property type="project" value="UniProtKB-ARBA"/>
</dbReference>
<dbReference type="PROSITE" id="PS00398">
    <property type="entry name" value="RECOMBINASES_2"/>
    <property type="match status" value="1"/>
</dbReference>
<dbReference type="GO" id="GO:0000150">
    <property type="term" value="F:DNA strand exchange activity"/>
    <property type="evidence" value="ECO:0007669"/>
    <property type="project" value="InterPro"/>
</dbReference>
<evidence type="ECO:0000256" key="1">
    <source>
        <dbReference type="ARBA" id="ARBA00001947"/>
    </source>
</evidence>
<sequence>MGHPLGGAKSSRPQWEVLRTGEVLVCTRLDRVGRATAHLVPLLANYRSGGKHRTHTGGCPIPLPRGTRHAGAAQPVGLVVEHVQPGRSAAPVEIFGFAPACTVPTGTTKRSPSTLATLLGLREALRSGDIWVPGSRRYADPTTLLALADKHRISDLQRSLAEIRSWYEFRDFPHFLEVYRQAVDVLRDEEDFAVLAAETIRTLARQNVGYAEVNFSLSNHLTRGIPAEVVFAGLEQGREQVEAEHDITIRWVPDFAGDFGVAAGQATLEAVLAHGPASVLGFSVGGLEVERDPFADLFTRARAHGLRSLPHAGETEGPDRVWSAIHALGADRIGHGIGSMRDPALVDYLREQQLPLDVPPTSNLCTRSVTSLQEHPLPHMLDAGLLVTLDSDDPRCSAPTSPANTAPQRGWDSTARPLIPPTNGHYDHAVPGQKVLVTGSAGHLGEALVRVLRDQGREVVGLDVNSSQFTAVVGSITDREVVRECLRGVDTVLHAATLHKPHVGSHDQQAFVDTNITGTLVLLEEAVAAGVARFVFTSTTSTFGHALTPDAGEPAAWITEDVTSIPKNIYGVTKTAAENLCELVHREHGLPVVVLRTSRFFPELDDRDDVRARYTDANVKANEFLYRRVDVADVADAHLAAAQRAPQLGFGRYIISATTPFDPDDLAELGQDAAAVVRRLLPEVDEVYAQRGWTLFPRLDRVYINERARVELAWRPRYDFRHVLDRIAADDDPRSPLARAVGAKGYHSVSTGVYTVR</sequence>
<evidence type="ECO:0000259" key="7">
    <source>
        <dbReference type="Pfam" id="PF01370"/>
    </source>
</evidence>
<organism evidence="8 9">
    <name type="scientific">Actinopolyspora mzabensis</name>
    <dbReference type="NCBI Taxonomy" id="995066"/>
    <lineage>
        <taxon>Bacteria</taxon>
        <taxon>Bacillati</taxon>
        <taxon>Actinomycetota</taxon>
        <taxon>Actinomycetes</taxon>
        <taxon>Actinopolysporales</taxon>
        <taxon>Actinopolysporaceae</taxon>
        <taxon>Actinopolyspora</taxon>
    </lineage>
</organism>
<evidence type="ECO:0000313" key="8">
    <source>
        <dbReference type="EMBL" id="SDJ96489.1"/>
    </source>
</evidence>
<keyword evidence="9" id="KW-1185">Reference proteome</keyword>
<dbReference type="SUPFAM" id="SSF51556">
    <property type="entry name" value="Metallo-dependent hydrolases"/>
    <property type="match status" value="1"/>
</dbReference>
<keyword evidence="4" id="KW-0378">Hydrolase</keyword>
<dbReference type="InterPro" id="IPR036291">
    <property type="entry name" value="NAD(P)-bd_dom_sf"/>
</dbReference>
<evidence type="ECO:0000256" key="2">
    <source>
        <dbReference type="ARBA" id="ARBA00006676"/>
    </source>
</evidence>
<reference evidence="9" key="1">
    <citation type="submission" date="2016-10" db="EMBL/GenBank/DDBJ databases">
        <authorList>
            <person name="Varghese N."/>
            <person name="Submissions S."/>
        </authorList>
    </citation>
    <scope>NUCLEOTIDE SEQUENCE [LARGE SCALE GENOMIC DNA]</scope>
    <source>
        <strain evidence="9">DSM 45460</strain>
    </source>
</reference>
<dbReference type="SUPFAM" id="SSF51735">
    <property type="entry name" value="NAD(P)-binding Rossmann-fold domains"/>
    <property type="match status" value="1"/>
</dbReference>
<evidence type="ECO:0000256" key="5">
    <source>
        <dbReference type="ARBA" id="ARBA00022833"/>
    </source>
</evidence>
<dbReference type="Pfam" id="PF01370">
    <property type="entry name" value="Epimerase"/>
    <property type="match status" value="1"/>
</dbReference>
<dbReference type="InterPro" id="IPR006330">
    <property type="entry name" value="Ado/ade_deaminase"/>
</dbReference>
<dbReference type="GO" id="GO:0019239">
    <property type="term" value="F:deaminase activity"/>
    <property type="evidence" value="ECO:0007669"/>
    <property type="project" value="InterPro"/>
</dbReference>
<dbReference type="Proteomes" id="UP000199213">
    <property type="component" value="Unassembled WGS sequence"/>
</dbReference>
<dbReference type="InterPro" id="IPR032466">
    <property type="entry name" value="Metal_Hydrolase"/>
</dbReference>
<dbReference type="Gene3D" id="3.20.20.140">
    <property type="entry name" value="Metal-dependent hydrolases"/>
    <property type="match status" value="1"/>
</dbReference>
<dbReference type="Pfam" id="PF00962">
    <property type="entry name" value="A_deaminase"/>
    <property type="match status" value="1"/>
</dbReference>
<dbReference type="EMBL" id="FNFM01000003">
    <property type="protein sequence ID" value="SDJ96489.1"/>
    <property type="molecule type" value="Genomic_DNA"/>
</dbReference>
<gene>
    <name evidence="8" type="ORF">SAMN04487820_103189</name>
</gene>
<accession>A0A1G8Y0W4</accession>
<proteinExistence type="inferred from homology"/>
<name>A0A1G8Y0W4_ACTMZ</name>
<evidence type="ECO:0000256" key="4">
    <source>
        <dbReference type="ARBA" id="ARBA00022801"/>
    </source>
</evidence>
<dbReference type="Gene3D" id="3.40.50.720">
    <property type="entry name" value="NAD(P)-binding Rossmann-like Domain"/>
    <property type="match status" value="1"/>
</dbReference>
<dbReference type="InterPro" id="IPR006118">
    <property type="entry name" value="Recombinase_CS"/>
</dbReference>